<dbReference type="GO" id="GO:0016020">
    <property type="term" value="C:membrane"/>
    <property type="evidence" value="ECO:0007669"/>
    <property type="project" value="InterPro"/>
</dbReference>
<keyword evidence="7" id="KW-0472">Membrane</keyword>
<accession>A0AAV3RSD1</accession>
<dbReference type="Proteomes" id="UP001454036">
    <property type="component" value="Unassembled WGS sequence"/>
</dbReference>
<feature type="transmembrane region" description="Helical" evidence="7">
    <location>
        <begin position="21"/>
        <end position="38"/>
    </location>
</feature>
<evidence type="ECO:0000256" key="2">
    <source>
        <dbReference type="ARBA" id="ARBA00005531"/>
    </source>
</evidence>
<dbReference type="PIRSF" id="PIRSF036417">
    <property type="entry name" value="3-ktacl-CoA_syn"/>
    <property type="match status" value="1"/>
</dbReference>
<keyword evidence="3 6" id="KW-0808">Transferase</keyword>
<dbReference type="Pfam" id="PF08392">
    <property type="entry name" value="FAE1_CUT1_RppA"/>
    <property type="match status" value="1"/>
</dbReference>
<feature type="domain" description="Beta-ketoacyl-[acyl-carrier-protein] synthase III C-terminal" evidence="9">
    <location>
        <begin position="379"/>
        <end position="459"/>
    </location>
</feature>
<dbReference type="PANTHER" id="PTHR31561">
    <property type="entry name" value="3-KETOACYL-COA SYNTHASE"/>
    <property type="match status" value="1"/>
</dbReference>
<dbReference type="InterPro" id="IPR013747">
    <property type="entry name" value="ACP_syn_III_C"/>
</dbReference>
<evidence type="ECO:0000313" key="10">
    <source>
        <dbReference type="EMBL" id="GAA0183805.1"/>
    </source>
</evidence>
<comment type="pathway">
    <text evidence="1 6">Lipid metabolism; fatty acid biosynthesis.</text>
</comment>
<reference evidence="10 11" key="1">
    <citation type="submission" date="2024-01" db="EMBL/GenBank/DDBJ databases">
        <title>The complete chloroplast genome sequence of Lithospermum erythrorhizon: insights into the phylogenetic relationship among Boraginaceae species and the maternal lineages of purple gromwells.</title>
        <authorList>
            <person name="Okada T."/>
            <person name="Watanabe K."/>
        </authorList>
    </citation>
    <scope>NUCLEOTIDE SEQUENCE [LARGE SCALE GENOMIC DNA]</scope>
</reference>
<comment type="catalytic activity">
    <reaction evidence="5">
        <text>a very-long-chain acyl-CoA + malonyl-CoA + H(+) = a very-long-chain 3-oxoacyl-CoA + CO2 + CoA</text>
        <dbReference type="Rhea" id="RHEA:32727"/>
        <dbReference type="ChEBI" id="CHEBI:15378"/>
        <dbReference type="ChEBI" id="CHEBI:16526"/>
        <dbReference type="ChEBI" id="CHEBI:57287"/>
        <dbReference type="ChEBI" id="CHEBI:57384"/>
        <dbReference type="ChEBI" id="CHEBI:90725"/>
        <dbReference type="ChEBI" id="CHEBI:90736"/>
        <dbReference type="EC" id="2.3.1.199"/>
    </reaction>
</comment>
<feature type="transmembrane region" description="Helical" evidence="7">
    <location>
        <begin position="58"/>
        <end position="76"/>
    </location>
</feature>
<evidence type="ECO:0000256" key="3">
    <source>
        <dbReference type="ARBA" id="ARBA00022679"/>
    </source>
</evidence>
<organism evidence="10 11">
    <name type="scientific">Lithospermum erythrorhizon</name>
    <name type="common">Purple gromwell</name>
    <name type="synonym">Lithospermum officinale var. erythrorhizon</name>
    <dbReference type="NCBI Taxonomy" id="34254"/>
    <lineage>
        <taxon>Eukaryota</taxon>
        <taxon>Viridiplantae</taxon>
        <taxon>Streptophyta</taxon>
        <taxon>Embryophyta</taxon>
        <taxon>Tracheophyta</taxon>
        <taxon>Spermatophyta</taxon>
        <taxon>Magnoliopsida</taxon>
        <taxon>eudicotyledons</taxon>
        <taxon>Gunneridae</taxon>
        <taxon>Pentapetalae</taxon>
        <taxon>asterids</taxon>
        <taxon>lamiids</taxon>
        <taxon>Boraginales</taxon>
        <taxon>Boraginaceae</taxon>
        <taxon>Boraginoideae</taxon>
        <taxon>Lithospermeae</taxon>
        <taxon>Lithospermum</taxon>
    </lineage>
</organism>
<keyword evidence="7" id="KW-0812">Transmembrane</keyword>
<evidence type="ECO:0000259" key="9">
    <source>
        <dbReference type="Pfam" id="PF08541"/>
    </source>
</evidence>
<dbReference type="InterPro" id="IPR012392">
    <property type="entry name" value="3-ktacl-CoA_syn"/>
</dbReference>
<protein>
    <recommendedName>
        <fullName evidence="6">3-ketoacyl-CoA synthase</fullName>
        <ecNumber evidence="6">2.3.1.-</ecNumber>
    </recommendedName>
</protein>
<dbReference type="InterPro" id="IPR016039">
    <property type="entry name" value="Thiolase-like"/>
</dbReference>
<gene>
    <name evidence="10" type="ORF">LIER_31154</name>
</gene>
<dbReference type="EC" id="2.3.1.-" evidence="6"/>
<comment type="similarity">
    <text evidence="2 6">Belongs to the thiolase-like superfamily. Chalcone/stilbene synthases family.</text>
</comment>
<keyword evidence="11" id="KW-1185">Reference proteome</keyword>
<dbReference type="SUPFAM" id="SSF53901">
    <property type="entry name" value="Thiolase-like"/>
    <property type="match status" value="2"/>
</dbReference>
<evidence type="ECO:0000256" key="1">
    <source>
        <dbReference type="ARBA" id="ARBA00005194"/>
    </source>
</evidence>
<dbReference type="Gene3D" id="3.40.47.10">
    <property type="match status" value="1"/>
</dbReference>
<dbReference type="AlphaFoldDB" id="A0AAV3RSD1"/>
<sequence>MAELKKSNPPNSYSMSRSTKYAIIVFVLFILAATADYISRPGILQHAIRLFSQINTQTATILCAMLLIGALIYFVTRPRKIFLIDFSCYKPDPSFMITKDETIRKFKQFLGDEAAAFHKKVMDKSGMGDKLYVPSSFVQLPPKFRFNESRSELEMVMFGAIDGLLEKTSHVKAQDIGIVIVNSSTFSPTPSLSDTIVNHYKLKVDVMNYDLGGMGCSAGLISVDLAEQLLQVRPNTYALVVSVESITNNFYSGNINKSMMLSNCLFRMGGAAILLSNIPSDCHRAKYQLKHIVRTHRGADDRSYKCVSEEQDENGVTGISLSKDLMGVAAQALKSNIMTLGPLVLPITEQFRYLSNLFERKILKMRIKPYVPDFKRAFEHFCIHAGGRGILDEMEIHLGLSEWHIEPSRMTLYRFGNTSSSSVWYELAYSEAKGRIKKNDRIWQIGFGSGFKCNSVVWRALRPCKTTYIGQKNTAWVGEIDEFPVHAAKMMPNGC</sequence>
<evidence type="ECO:0000313" key="11">
    <source>
        <dbReference type="Proteomes" id="UP001454036"/>
    </source>
</evidence>
<proteinExistence type="inferred from homology"/>
<dbReference type="GO" id="GO:0009922">
    <property type="term" value="F:fatty acid elongase activity"/>
    <property type="evidence" value="ECO:0007669"/>
    <property type="project" value="UniProtKB-EC"/>
</dbReference>
<name>A0AAV3RSD1_LITER</name>
<keyword evidence="7" id="KW-1133">Transmembrane helix</keyword>
<dbReference type="CDD" id="cd00831">
    <property type="entry name" value="CHS_like"/>
    <property type="match status" value="1"/>
</dbReference>
<evidence type="ECO:0000256" key="5">
    <source>
        <dbReference type="ARBA" id="ARBA00047375"/>
    </source>
</evidence>
<dbReference type="EMBL" id="BAABME010011472">
    <property type="protein sequence ID" value="GAA0183805.1"/>
    <property type="molecule type" value="Genomic_DNA"/>
</dbReference>
<feature type="domain" description="FAE" evidence="8">
    <location>
        <begin position="73"/>
        <end position="361"/>
    </location>
</feature>
<comment type="caution">
    <text evidence="10">The sequence shown here is derived from an EMBL/GenBank/DDBJ whole genome shotgun (WGS) entry which is preliminary data.</text>
</comment>
<evidence type="ECO:0000259" key="8">
    <source>
        <dbReference type="Pfam" id="PF08392"/>
    </source>
</evidence>
<evidence type="ECO:0000256" key="6">
    <source>
        <dbReference type="PIRNR" id="PIRNR036417"/>
    </source>
</evidence>
<evidence type="ECO:0000256" key="7">
    <source>
        <dbReference type="SAM" id="Phobius"/>
    </source>
</evidence>
<dbReference type="Pfam" id="PF08541">
    <property type="entry name" value="ACP_syn_III_C"/>
    <property type="match status" value="1"/>
</dbReference>
<dbReference type="InterPro" id="IPR013601">
    <property type="entry name" value="FAE1_typ3_polyketide_synth"/>
</dbReference>
<dbReference type="GO" id="GO:0006633">
    <property type="term" value="P:fatty acid biosynthetic process"/>
    <property type="evidence" value="ECO:0007669"/>
    <property type="project" value="InterPro"/>
</dbReference>
<keyword evidence="4 6" id="KW-0012">Acyltransferase</keyword>
<evidence type="ECO:0000256" key="4">
    <source>
        <dbReference type="ARBA" id="ARBA00023315"/>
    </source>
</evidence>